<sequence>MKVLEMRVLGLVAVFCLSSAIARRQAPPLGAEETVRKSNRAAECQHGREVRELGSTWFADLGPPFGIMYCIRCQCTPFQKKKRVVGRVQCRNIKHECPQLSCDEPVMMPGKCCKVCPSDVQNKDIPQDVAPALPPEEEDMNFKYYASLMTGHETATGRYSFHKKSLFYSFYATSRPQVIQFLDTNGNILEEQELGPGSIYQNATEKICGVWRRIPREYRRLIREEKLVISLLWPDKRSITGQLHRYRALSTEMFSSLMQGDEIGMAGTAIVSVSTSTPSIHITVVFTGLFDKNDSNDTPVSLSLYGQDGQKVLNEVIRIDKASPELNTIEISSAVSSSELRLLSKNKLSLAIKSKDKEIKGNVRVRAVCETFQCLMTNSEKNLKSSGLAWIYVDKNGRLNYHIKIDRVTRPVVIGLVTERKLVELEDLSPELTLNGWTNGTLDPLSPKYLEMFYAGDLGVNVATQFSESVIRGRLTGKYVASPVDSKAPLLLTDQSTEHSHDGLAALAWLDVDIECNLHYEVQVTRDGEYGLYLAQLPMDVPGAPVTRKILDEGQNHIEGSSLGLLPSELATLANGVTYVEINSQASGQILLKAQWTQIEVPEACLPNLSDNELHFNSDASRHKNLPPGSPCLQGGRFHEDGSQWRSVEEPCTICYCSSGKLICEPVICPELSPNCPAVQPPGQKECCPQCLNGTALESVSDSKGCQMAGQHFTPGSSWHPYLPPTGFDTCTTCTCHPGTLRVSCPRKQCPPLNCDMRVAVKPDRKACCLVCPSSIFGTMADGVQKRNNDDQRSEEASDAEMAAEILANGGCKYPVGGPYPNGQEWHPRLYSHGEMKCVKCKCKDGKVKCERKRCTKLSCNDECCAAQCKRRRRNIRRHH</sequence>
<comment type="subcellular location">
    <subcellularLocation>
        <location evidence="1">Secreted</location>
    </subcellularLocation>
</comment>
<dbReference type="SMART" id="SM00754">
    <property type="entry name" value="CHRD"/>
    <property type="match status" value="3"/>
</dbReference>
<evidence type="ECO:0000256" key="6">
    <source>
        <dbReference type="ARBA" id="ARBA00023180"/>
    </source>
</evidence>
<evidence type="ECO:0000256" key="7">
    <source>
        <dbReference type="PROSITE-ProRule" id="PRU00230"/>
    </source>
</evidence>
<dbReference type="InterPro" id="IPR052278">
    <property type="entry name" value="Chordin-like_regulators"/>
</dbReference>
<feature type="domain" description="CHRD" evidence="10">
    <location>
        <begin position="250"/>
        <end position="372"/>
    </location>
</feature>
<feature type="signal peptide" evidence="8">
    <location>
        <begin position="1"/>
        <end position="22"/>
    </location>
</feature>
<dbReference type="GO" id="GO:0005615">
    <property type="term" value="C:extracellular space"/>
    <property type="evidence" value="ECO:0007669"/>
    <property type="project" value="TreeGrafter"/>
</dbReference>
<dbReference type="KEGG" id="clec:106662189"/>
<dbReference type="PANTHER" id="PTHR46526:SF1">
    <property type="entry name" value="CHORDIN"/>
    <property type="match status" value="1"/>
</dbReference>
<dbReference type="PROSITE" id="PS01208">
    <property type="entry name" value="VWFC_1"/>
    <property type="match status" value="1"/>
</dbReference>
<keyword evidence="8" id="KW-0732">Signal</keyword>
<organism evidence="11 12">
    <name type="scientific">Cimex lectularius</name>
    <name type="common">Bed bug</name>
    <name type="synonym">Acanthia lectularia</name>
    <dbReference type="NCBI Taxonomy" id="79782"/>
    <lineage>
        <taxon>Eukaryota</taxon>
        <taxon>Metazoa</taxon>
        <taxon>Ecdysozoa</taxon>
        <taxon>Arthropoda</taxon>
        <taxon>Hexapoda</taxon>
        <taxon>Insecta</taxon>
        <taxon>Pterygota</taxon>
        <taxon>Neoptera</taxon>
        <taxon>Paraneoptera</taxon>
        <taxon>Hemiptera</taxon>
        <taxon>Heteroptera</taxon>
        <taxon>Panheteroptera</taxon>
        <taxon>Cimicomorpha</taxon>
        <taxon>Cimicidae</taxon>
        <taxon>Cimex</taxon>
    </lineage>
</organism>
<evidence type="ECO:0000259" key="9">
    <source>
        <dbReference type="PROSITE" id="PS50184"/>
    </source>
</evidence>
<proteinExistence type="inferred from homology"/>
<keyword evidence="3 7" id="KW-0217">Developmental protein</keyword>
<evidence type="ECO:0000259" key="10">
    <source>
        <dbReference type="PROSITE" id="PS50933"/>
    </source>
</evidence>
<dbReference type="EnsemblMetazoa" id="XM_014386062.2">
    <property type="protein sequence ID" value="XP_014241548.1"/>
    <property type="gene ID" value="LOC106662189"/>
</dbReference>
<dbReference type="GeneID" id="106662189"/>
<feature type="chain" id="PRO_5035309720" description="Short gastrulation" evidence="8">
    <location>
        <begin position="23"/>
        <end position="880"/>
    </location>
</feature>
<evidence type="ECO:0000313" key="12">
    <source>
        <dbReference type="Proteomes" id="UP000494040"/>
    </source>
</evidence>
<dbReference type="GO" id="GO:0036122">
    <property type="term" value="F:BMP binding"/>
    <property type="evidence" value="ECO:0007669"/>
    <property type="project" value="TreeGrafter"/>
</dbReference>
<feature type="domain" description="VWFC" evidence="9">
    <location>
        <begin position="42"/>
        <end position="117"/>
    </location>
</feature>
<dbReference type="PANTHER" id="PTHR46526">
    <property type="entry name" value="CHORDIN"/>
    <property type="match status" value="1"/>
</dbReference>
<evidence type="ECO:0000256" key="1">
    <source>
        <dbReference type="ARBA" id="ARBA00004613"/>
    </source>
</evidence>
<keyword evidence="12" id="KW-1185">Reference proteome</keyword>
<evidence type="ECO:0008006" key="13">
    <source>
        <dbReference type="Google" id="ProtNLM"/>
    </source>
</evidence>
<evidence type="ECO:0000256" key="2">
    <source>
        <dbReference type="ARBA" id="ARBA00007156"/>
    </source>
</evidence>
<keyword evidence="4" id="KW-0964">Secreted</keyword>
<dbReference type="PIRSF" id="PIRSF002496">
    <property type="entry name" value="Chordin"/>
    <property type="match status" value="1"/>
</dbReference>
<keyword evidence="6" id="KW-0325">Glycoprotein</keyword>
<dbReference type="GO" id="GO:0048731">
    <property type="term" value="P:system development"/>
    <property type="evidence" value="ECO:0007669"/>
    <property type="project" value="UniProtKB-ARBA"/>
</dbReference>
<keyword evidence="5" id="KW-0677">Repeat</keyword>
<dbReference type="GO" id="GO:0030514">
    <property type="term" value="P:negative regulation of BMP signaling pathway"/>
    <property type="evidence" value="ECO:0007669"/>
    <property type="project" value="TreeGrafter"/>
</dbReference>
<feature type="domain" description="VWFC" evidence="9">
    <location>
        <begin position="704"/>
        <end position="773"/>
    </location>
</feature>
<protein>
    <recommendedName>
        <fullName evidence="13">Short gastrulation</fullName>
    </recommendedName>
</protein>
<evidence type="ECO:0000256" key="4">
    <source>
        <dbReference type="ARBA" id="ARBA00022525"/>
    </source>
</evidence>
<dbReference type="PROSITE" id="PS50184">
    <property type="entry name" value="VWFC_2"/>
    <property type="match status" value="3"/>
</dbReference>
<dbReference type="PROSITE" id="PS50933">
    <property type="entry name" value="CHRD"/>
    <property type="match status" value="1"/>
</dbReference>
<dbReference type="InterPro" id="IPR001007">
    <property type="entry name" value="VWF_dom"/>
</dbReference>
<dbReference type="OMA" id="TGRFTFH"/>
<evidence type="ECO:0000256" key="5">
    <source>
        <dbReference type="ARBA" id="ARBA00022737"/>
    </source>
</evidence>
<dbReference type="InterPro" id="IPR010895">
    <property type="entry name" value="CHRD"/>
</dbReference>
<dbReference type="SMART" id="SM00214">
    <property type="entry name" value="VWC"/>
    <property type="match status" value="4"/>
</dbReference>
<dbReference type="OrthoDB" id="9829321at2759"/>
<evidence type="ECO:0000256" key="8">
    <source>
        <dbReference type="SAM" id="SignalP"/>
    </source>
</evidence>
<feature type="domain" description="VWFC" evidence="9">
    <location>
        <begin position="630"/>
        <end position="692"/>
    </location>
</feature>
<accession>A0A8I6RAE3</accession>
<dbReference type="Proteomes" id="UP000494040">
    <property type="component" value="Unassembled WGS sequence"/>
</dbReference>
<comment type="similarity">
    <text evidence="2">Belongs to the chordin family.</text>
</comment>
<dbReference type="Pfam" id="PF00093">
    <property type="entry name" value="VWC"/>
    <property type="match status" value="3"/>
</dbReference>
<dbReference type="SUPFAM" id="SSF57603">
    <property type="entry name" value="FnI-like domain"/>
    <property type="match status" value="3"/>
</dbReference>
<dbReference type="Gene3D" id="6.20.200.20">
    <property type="match status" value="2"/>
</dbReference>
<dbReference type="CTD" id="32498"/>
<dbReference type="AlphaFoldDB" id="A0A8I6RAE3"/>
<name>A0A8I6RAE3_CIMLE</name>
<dbReference type="RefSeq" id="XP_014241548.1">
    <property type="nucleotide sequence ID" value="XM_014386062.2"/>
</dbReference>
<evidence type="ECO:0000256" key="3">
    <source>
        <dbReference type="ARBA" id="ARBA00022473"/>
    </source>
</evidence>
<dbReference type="GO" id="GO:0009953">
    <property type="term" value="P:dorsal/ventral pattern formation"/>
    <property type="evidence" value="ECO:0007669"/>
    <property type="project" value="TreeGrafter"/>
</dbReference>
<evidence type="ECO:0000313" key="11">
    <source>
        <dbReference type="EnsemblMetazoa" id="XP_014241548.1"/>
    </source>
</evidence>
<dbReference type="InterPro" id="IPR016353">
    <property type="entry name" value="Chordin"/>
</dbReference>
<reference evidence="11" key="1">
    <citation type="submission" date="2022-01" db="UniProtKB">
        <authorList>
            <consortium name="EnsemblMetazoa"/>
        </authorList>
    </citation>
    <scope>IDENTIFICATION</scope>
</reference>